<name>A0A4R6Y5W3_9BURK</name>
<evidence type="ECO:0000256" key="6">
    <source>
        <dbReference type="ARBA" id="ARBA00023146"/>
    </source>
</evidence>
<dbReference type="GO" id="GO:0005829">
    <property type="term" value="C:cytosol"/>
    <property type="evidence" value="ECO:0007669"/>
    <property type="project" value="TreeGrafter"/>
</dbReference>
<evidence type="ECO:0000256" key="7">
    <source>
        <dbReference type="RuleBase" id="RU363037"/>
    </source>
</evidence>
<dbReference type="PANTHER" id="PTHR43311:SF1">
    <property type="entry name" value="GLUTAMYL-Q TRNA(ASP) SYNTHETASE"/>
    <property type="match status" value="1"/>
</dbReference>
<dbReference type="InterPro" id="IPR049940">
    <property type="entry name" value="GluQ/Sye"/>
</dbReference>
<dbReference type="GO" id="GO:0008270">
    <property type="term" value="F:zinc ion binding"/>
    <property type="evidence" value="ECO:0007669"/>
    <property type="project" value="InterPro"/>
</dbReference>
<dbReference type="Gene3D" id="3.40.50.620">
    <property type="entry name" value="HUPs"/>
    <property type="match status" value="1"/>
</dbReference>
<dbReference type="AlphaFoldDB" id="A0A4R6Y5W3"/>
<comment type="similarity">
    <text evidence="7">Belongs to the class-I aminoacyl-tRNA synthetase family.</text>
</comment>
<keyword evidence="3 7" id="KW-0547">Nucleotide-binding</keyword>
<feature type="domain" description="Glutamyl/glutaminyl-tRNA synthetase class Ib catalytic" evidence="8">
    <location>
        <begin position="45"/>
        <end position="281"/>
    </location>
</feature>
<dbReference type="GO" id="GO:0006424">
    <property type="term" value="P:glutamyl-tRNA aminoacylation"/>
    <property type="evidence" value="ECO:0007669"/>
    <property type="project" value="InterPro"/>
</dbReference>
<dbReference type="GO" id="GO:0004818">
    <property type="term" value="F:glutamate-tRNA ligase activity"/>
    <property type="evidence" value="ECO:0007669"/>
    <property type="project" value="TreeGrafter"/>
</dbReference>
<keyword evidence="7" id="KW-0648">Protein biosynthesis</keyword>
<reference evidence="9 10" key="1">
    <citation type="submission" date="2019-03" db="EMBL/GenBank/DDBJ databases">
        <title>Genomic Encyclopedia of Type Strains, Phase IV (KMG-IV): sequencing the most valuable type-strain genomes for metagenomic binning, comparative biology and taxonomic classification.</title>
        <authorList>
            <person name="Goeker M."/>
        </authorList>
    </citation>
    <scope>NUCLEOTIDE SEQUENCE [LARGE SCALE GENOMIC DNA]</scope>
    <source>
        <strain evidence="9 10">DSM 102852</strain>
    </source>
</reference>
<protein>
    <submittedName>
        <fullName evidence="9">Glutamyl-Q tRNA(Asp) synthetase</fullName>
    </submittedName>
</protein>
<dbReference type="PANTHER" id="PTHR43311">
    <property type="entry name" value="GLUTAMATE--TRNA LIGASE"/>
    <property type="match status" value="1"/>
</dbReference>
<dbReference type="OrthoDB" id="9807503at2"/>
<dbReference type="InterPro" id="IPR020058">
    <property type="entry name" value="Glu/Gln-tRNA-synth_Ib_cat-dom"/>
</dbReference>
<dbReference type="InterPro" id="IPR014729">
    <property type="entry name" value="Rossmann-like_a/b/a_fold"/>
</dbReference>
<evidence type="ECO:0000256" key="2">
    <source>
        <dbReference type="ARBA" id="ARBA00022723"/>
    </source>
</evidence>
<dbReference type="Proteomes" id="UP000294480">
    <property type="component" value="Unassembled WGS sequence"/>
</dbReference>
<evidence type="ECO:0000313" key="10">
    <source>
        <dbReference type="Proteomes" id="UP000294480"/>
    </source>
</evidence>
<proteinExistence type="inferred from homology"/>
<keyword evidence="2" id="KW-0479">Metal-binding</keyword>
<keyword evidence="4" id="KW-0862">Zinc</keyword>
<dbReference type="EMBL" id="SNZE01000015">
    <property type="protein sequence ID" value="TDR30911.1"/>
    <property type="molecule type" value="Genomic_DNA"/>
</dbReference>
<evidence type="ECO:0000313" key="9">
    <source>
        <dbReference type="EMBL" id="TDR30911.1"/>
    </source>
</evidence>
<dbReference type="GO" id="GO:0006400">
    <property type="term" value="P:tRNA modification"/>
    <property type="evidence" value="ECO:0007669"/>
    <property type="project" value="InterPro"/>
</dbReference>
<accession>A0A4R6Y5W3</accession>
<comment type="caution">
    <text evidence="9">The sequence shown here is derived from an EMBL/GenBank/DDBJ whole genome shotgun (WGS) entry which is preliminary data.</text>
</comment>
<dbReference type="GO" id="GO:0005524">
    <property type="term" value="F:ATP binding"/>
    <property type="evidence" value="ECO:0007669"/>
    <property type="project" value="UniProtKB-KW"/>
</dbReference>
<dbReference type="SUPFAM" id="SSF52374">
    <property type="entry name" value="Nucleotidylyl transferase"/>
    <property type="match status" value="1"/>
</dbReference>
<gene>
    <name evidence="9" type="ORF">DFR44_11527</name>
</gene>
<sequence length="323" mass="36037">MRKSTNNTPIECAPNLLTPDSWLARAWHSAQRHRQHPNTSPYIGRFAPSPSGLLHQGSLIAALASYLHARWHAGTWLVRMEDVDVSRCTRAYGLAQLQLLMDLGFEFDNNVMWQSERNAAYQAAFAQLQAQGRIYPCGCSRKEIADSRIALNTTATYSGACRHGMTDGKAIRSWRFRVDDEVIRWNDENGDSHMEAIAQSVGDFVLKRETPQGGEWAYQLAVVVDDAAQGVTHVVRGADLLDSTARQIALQQALNLPTPQYNHFPLLLNPQGEKISKREQAPALHALDGLSALQHAWQFLGGTYFECHDVPSFWSSVLPNATF</sequence>
<keyword evidence="1 7" id="KW-0436">Ligase</keyword>
<dbReference type="Pfam" id="PF00749">
    <property type="entry name" value="tRNA-synt_1c"/>
    <property type="match status" value="1"/>
</dbReference>
<organism evidence="9 10">
    <name type="scientific">Hydromonas duriensis</name>
    <dbReference type="NCBI Taxonomy" id="1527608"/>
    <lineage>
        <taxon>Bacteria</taxon>
        <taxon>Pseudomonadati</taxon>
        <taxon>Pseudomonadota</taxon>
        <taxon>Betaproteobacteria</taxon>
        <taxon>Burkholderiales</taxon>
        <taxon>Burkholderiaceae</taxon>
        <taxon>Hydromonas</taxon>
    </lineage>
</organism>
<evidence type="ECO:0000256" key="1">
    <source>
        <dbReference type="ARBA" id="ARBA00022598"/>
    </source>
</evidence>
<keyword evidence="5 7" id="KW-0067">ATP-binding</keyword>
<evidence type="ECO:0000256" key="4">
    <source>
        <dbReference type="ARBA" id="ARBA00022833"/>
    </source>
</evidence>
<dbReference type="RefSeq" id="WP_133620671.1">
    <property type="nucleotide sequence ID" value="NZ_SNZE01000015.1"/>
</dbReference>
<keyword evidence="6 7" id="KW-0030">Aminoacyl-tRNA synthetase</keyword>
<keyword evidence="10" id="KW-1185">Reference proteome</keyword>
<dbReference type="PRINTS" id="PR00987">
    <property type="entry name" value="TRNASYNTHGLU"/>
</dbReference>
<dbReference type="NCBIfam" id="TIGR03838">
    <property type="entry name" value="queuosine_YadB"/>
    <property type="match status" value="1"/>
</dbReference>
<dbReference type="NCBIfam" id="NF004314">
    <property type="entry name" value="PRK05710.1-3"/>
    <property type="match status" value="1"/>
</dbReference>
<evidence type="ECO:0000256" key="3">
    <source>
        <dbReference type="ARBA" id="ARBA00022741"/>
    </source>
</evidence>
<evidence type="ECO:0000259" key="8">
    <source>
        <dbReference type="Pfam" id="PF00749"/>
    </source>
</evidence>
<dbReference type="InterPro" id="IPR000924">
    <property type="entry name" value="Glu/Gln-tRNA-synth"/>
</dbReference>
<dbReference type="InterPro" id="IPR022380">
    <property type="entry name" value="Glu-Q_tRNA(Asp)_Synthase"/>
</dbReference>
<evidence type="ECO:0000256" key="5">
    <source>
        <dbReference type="ARBA" id="ARBA00022840"/>
    </source>
</evidence>